<comment type="caution">
    <text evidence="1">The sequence shown here is derived from an EMBL/GenBank/DDBJ whole genome shotgun (WGS) entry which is preliminary data.</text>
</comment>
<dbReference type="Gene3D" id="1.10.10.10">
    <property type="entry name" value="Winged helix-like DNA-binding domain superfamily/Winged helix DNA-binding domain"/>
    <property type="match status" value="1"/>
</dbReference>
<dbReference type="SUPFAM" id="SSF46785">
    <property type="entry name" value="Winged helix' DNA-binding domain"/>
    <property type="match status" value="1"/>
</dbReference>
<organism evidence="1">
    <name type="scientific">mine drainage metagenome</name>
    <dbReference type="NCBI Taxonomy" id="410659"/>
    <lineage>
        <taxon>unclassified sequences</taxon>
        <taxon>metagenomes</taxon>
        <taxon>ecological metagenomes</taxon>
    </lineage>
</organism>
<dbReference type="InterPro" id="IPR036390">
    <property type="entry name" value="WH_DNA-bd_sf"/>
</dbReference>
<protein>
    <submittedName>
        <fullName evidence="1">Initiator Rep protein domain protein</fullName>
    </submittedName>
</protein>
<reference evidence="1" key="1">
    <citation type="submission" date="2013-08" db="EMBL/GenBank/DDBJ databases">
        <authorList>
            <person name="Mendez C."/>
            <person name="Richter M."/>
            <person name="Ferrer M."/>
            <person name="Sanchez J."/>
        </authorList>
    </citation>
    <scope>NUCLEOTIDE SEQUENCE</scope>
</reference>
<gene>
    <name evidence="1" type="ORF">B1A_11748</name>
</gene>
<name>T1BRP6_9ZZZZ</name>
<dbReference type="InterPro" id="IPR036388">
    <property type="entry name" value="WH-like_DNA-bd_sf"/>
</dbReference>
<dbReference type="Pfam" id="PF21205">
    <property type="entry name" value="Rep3_C"/>
    <property type="match status" value="1"/>
</dbReference>
<proteinExistence type="predicted"/>
<feature type="non-terminal residue" evidence="1">
    <location>
        <position position="255"/>
    </location>
</feature>
<reference evidence="1" key="2">
    <citation type="journal article" date="2014" name="ISME J.">
        <title>Microbial stratification in low pH oxic and suboxic macroscopic growths along an acid mine drainage.</title>
        <authorList>
            <person name="Mendez-Garcia C."/>
            <person name="Mesa V."/>
            <person name="Sprenger R.R."/>
            <person name="Richter M."/>
            <person name="Diez M.S."/>
            <person name="Solano J."/>
            <person name="Bargiela R."/>
            <person name="Golyshina O.V."/>
            <person name="Manteca A."/>
            <person name="Ramos J.L."/>
            <person name="Gallego J.R."/>
            <person name="Llorente I."/>
            <person name="Martins Dos Santos V.A."/>
            <person name="Jensen O.N."/>
            <person name="Pelaez A.I."/>
            <person name="Sanchez J."/>
            <person name="Ferrer M."/>
        </authorList>
    </citation>
    <scope>NUCLEOTIDE SEQUENCE</scope>
</reference>
<accession>T1BRP6</accession>
<evidence type="ECO:0000313" key="1">
    <source>
        <dbReference type="EMBL" id="EQD55899.1"/>
    </source>
</evidence>
<dbReference type="EMBL" id="AUZX01008441">
    <property type="protein sequence ID" value="EQD55899.1"/>
    <property type="molecule type" value="Genomic_DNA"/>
</dbReference>
<sequence length="255" mass="27237">MSLSFKKSAALIFSSENLLPTGIKLLDAILFSAQKAAAGDKLRTDVAGASPDGIAPGAISTSREGAPPGPCDQQAVAILTRGDLALVAGPQSLARVRKMANLLAKTDIVVDGVSAPALAWQETTKRGDILYRLSPHIVPHVVPRIYGRLSACYLRTARSGHALRLYEIAALYAGRKNPTWEVGIDRLIEIFGLPEAYRNRPDNLKARVVEAAIDEINAASPLLVAYEMLPAGAKHARPLFRFFAGHKTANANPVA</sequence>
<dbReference type="AlphaFoldDB" id="T1BRP6"/>